<accession>A0A0F9C3B9</accession>
<organism evidence="1">
    <name type="scientific">marine sediment metagenome</name>
    <dbReference type="NCBI Taxonomy" id="412755"/>
    <lineage>
        <taxon>unclassified sequences</taxon>
        <taxon>metagenomes</taxon>
        <taxon>ecological metagenomes</taxon>
    </lineage>
</organism>
<protein>
    <submittedName>
        <fullName evidence="1">Uncharacterized protein</fullName>
    </submittedName>
</protein>
<gene>
    <name evidence="1" type="ORF">LCGC14_2657560</name>
</gene>
<comment type="caution">
    <text evidence="1">The sequence shown here is derived from an EMBL/GenBank/DDBJ whole genome shotgun (WGS) entry which is preliminary data.</text>
</comment>
<proteinExistence type="predicted"/>
<dbReference type="Gene3D" id="1.10.10.10">
    <property type="entry name" value="Winged helix-like DNA-binding domain superfamily/Winged helix DNA-binding domain"/>
    <property type="match status" value="1"/>
</dbReference>
<evidence type="ECO:0000313" key="1">
    <source>
        <dbReference type="EMBL" id="KKK96959.1"/>
    </source>
</evidence>
<name>A0A0F9C3B9_9ZZZZ</name>
<dbReference type="InterPro" id="IPR036388">
    <property type="entry name" value="WH-like_DNA-bd_sf"/>
</dbReference>
<dbReference type="SUPFAM" id="SSF46785">
    <property type="entry name" value="Winged helix' DNA-binding domain"/>
    <property type="match status" value="1"/>
</dbReference>
<dbReference type="InterPro" id="IPR036390">
    <property type="entry name" value="WH_DNA-bd_sf"/>
</dbReference>
<dbReference type="EMBL" id="LAZR01046257">
    <property type="protein sequence ID" value="KKK96959.1"/>
    <property type="molecule type" value="Genomic_DNA"/>
</dbReference>
<reference evidence="1" key="1">
    <citation type="journal article" date="2015" name="Nature">
        <title>Complex archaea that bridge the gap between prokaryotes and eukaryotes.</title>
        <authorList>
            <person name="Spang A."/>
            <person name="Saw J.H."/>
            <person name="Jorgensen S.L."/>
            <person name="Zaremba-Niedzwiedzka K."/>
            <person name="Martijn J."/>
            <person name="Lind A.E."/>
            <person name="van Eijk R."/>
            <person name="Schleper C."/>
            <person name="Guy L."/>
            <person name="Ettema T.J."/>
        </authorList>
    </citation>
    <scope>NUCLEOTIDE SEQUENCE</scope>
</reference>
<dbReference type="AlphaFoldDB" id="A0A0F9C3B9"/>
<sequence length="155" mass="17901">MINDNNKKLLGFCEDTYHSVGEIARFLNVTPASVSIKIKGLEDEDLITIDKKGKGKKTLVRTKSGIKTKQHYLTLLSEWKKRKGVTKEEFVGLLPCDPFDPKERDKMNAIMTLQFITPKLIETKMFITDSQRNLNKDHCFFFSFIVHFLLNFNAL</sequence>